<gene>
    <name evidence="1" type="ORF">PEPS_19530</name>
</gene>
<organism evidence="1 2">
    <name type="scientific">Persicobacter psychrovividus</name>
    <dbReference type="NCBI Taxonomy" id="387638"/>
    <lineage>
        <taxon>Bacteria</taxon>
        <taxon>Pseudomonadati</taxon>
        <taxon>Bacteroidota</taxon>
        <taxon>Cytophagia</taxon>
        <taxon>Cytophagales</taxon>
        <taxon>Persicobacteraceae</taxon>
        <taxon>Persicobacter</taxon>
    </lineage>
</organism>
<name>A0ABN6L8X4_9BACT</name>
<dbReference type="EMBL" id="AP025292">
    <property type="protein sequence ID" value="BDC99672.1"/>
    <property type="molecule type" value="Genomic_DNA"/>
</dbReference>
<reference evidence="1 2" key="1">
    <citation type="submission" date="2021-12" db="EMBL/GenBank/DDBJ databases">
        <title>Genome sequencing of bacteria with rrn-lacking chromosome and rrn-plasmid.</title>
        <authorList>
            <person name="Anda M."/>
            <person name="Iwasaki W."/>
        </authorList>
    </citation>
    <scope>NUCLEOTIDE SEQUENCE [LARGE SCALE GENOMIC DNA]</scope>
    <source>
        <strain evidence="1 2">NBRC 101262</strain>
    </source>
</reference>
<sequence>MGFKKVKRIDFTKDGISILHHHLIKTAIGL</sequence>
<evidence type="ECO:0000313" key="1">
    <source>
        <dbReference type="EMBL" id="BDC99672.1"/>
    </source>
</evidence>
<proteinExistence type="predicted"/>
<dbReference type="Proteomes" id="UP001354989">
    <property type="component" value="Chromosome"/>
</dbReference>
<evidence type="ECO:0000313" key="2">
    <source>
        <dbReference type="Proteomes" id="UP001354989"/>
    </source>
</evidence>
<keyword evidence="2" id="KW-1185">Reference proteome</keyword>
<protein>
    <submittedName>
        <fullName evidence="1">Uncharacterized protein</fullName>
    </submittedName>
</protein>
<accession>A0ABN6L8X4</accession>